<feature type="transmembrane region" description="Helical" evidence="2">
    <location>
        <begin position="108"/>
        <end position="128"/>
    </location>
</feature>
<keyword evidence="2" id="KW-0812">Transmembrane</keyword>
<keyword evidence="2" id="KW-0472">Membrane</keyword>
<organism evidence="3 4">
    <name type="scientific">candidate division WWE3 bacterium</name>
    <dbReference type="NCBI Taxonomy" id="2053526"/>
    <lineage>
        <taxon>Bacteria</taxon>
        <taxon>Katanobacteria</taxon>
    </lineage>
</organism>
<dbReference type="EMBL" id="JAGQKX010000033">
    <property type="protein sequence ID" value="MCA9390117.1"/>
    <property type="molecule type" value="Genomic_DNA"/>
</dbReference>
<reference evidence="3" key="2">
    <citation type="journal article" date="2021" name="Microbiome">
        <title>Successional dynamics and alternative stable states in a saline activated sludge microbial community over 9 years.</title>
        <authorList>
            <person name="Wang Y."/>
            <person name="Ye J."/>
            <person name="Ju F."/>
            <person name="Liu L."/>
            <person name="Boyd J.A."/>
            <person name="Deng Y."/>
            <person name="Parks D.H."/>
            <person name="Jiang X."/>
            <person name="Yin X."/>
            <person name="Woodcroft B.J."/>
            <person name="Tyson G.W."/>
            <person name="Hugenholtz P."/>
            <person name="Polz M.F."/>
            <person name="Zhang T."/>
        </authorList>
    </citation>
    <scope>NUCLEOTIDE SEQUENCE</scope>
    <source>
        <strain evidence="3">HKST-UBA01</strain>
    </source>
</reference>
<evidence type="ECO:0000313" key="3">
    <source>
        <dbReference type="EMBL" id="MCA9390117.1"/>
    </source>
</evidence>
<dbReference type="AlphaFoldDB" id="A0A955RQ79"/>
<sequence>MAQEGLNEKLVFYIQQELDRGEDVVKLKDSLIKAGWEEDVVSTHLDSLLGQTSPQAAVDTQPPIIPADPDVNVSSQTPADEVASPQEDGLAVTETVPTEVFVGPGKPAIAAAIVLSLMLIGGIVYLIFF</sequence>
<dbReference type="Proteomes" id="UP000701698">
    <property type="component" value="Unassembled WGS sequence"/>
</dbReference>
<accession>A0A955RQ79</accession>
<name>A0A955RQ79_UNCKA</name>
<evidence type="ECO:0000256" key="2">
    <source>
        <dbReference type="SAM" id="Phobius"/>
    </source>
</evidence>
<protein>
    <submittedName>
        <fullName evidence="3">Uncharacterized protein</fullName>
    </submittedName>
</protein>
<evidence type="ECO:0000256" key="1">
    <source>
        <dbReference type="SAM" id="MobiDB-lite"/>
    </source>
</evidence>
<evidence type="ECO:0000313" key="4">
    <source>
        <dbReference type="Proteomes" id="UP000701698"/>
    </source>
</evidence>
<feature type="region of interest" description="Disordered" evidence="1">
    <location>
        <begin position="70"/>
        <end position="89"/>
    </location>
</feature>
<gene>
    <name evidence="3" type="ORF">KC571_01830</name>
</gene>
<keyword evidence="2" id="KW-1133">Transmembrane helix</keyword>
<proteinExistence type="predicted"/>
<comment type="caution">
    <text evidence="3">The sequence shown here is derived from an EMBL/GenBank/DDBJ whole genome shotgun (WGS) entry which is preliminary data.</text>
</comment>
<reference evidence="3" key="1">
    <citation type="submission" date="2020-04" db="EMBL/GenBank/DDBJ databases">
        <authorList>
            <person name="Zhang T."/>
        </authorList>
    </citation>
    <scope>NUCLEOTIDE SEQUENCE</scope>
    <source>
        <strain evidence="3">HKST-UBA01</strain>
    </source>
</reference>